<dbReference type="FunFam" id="1.10.405.20:FF:000001">
    <property type="entry name" value="Amine oxidase"/>
    <property type="match status" value="1"/>
</dbReference>
<name>L8JAA0_9GAMM</name>
<dbReference type="Gene3D" id="3.50.50.60">
    <property type="entry name" value="FAD/NAD(P)-binding domain"/>
    <property type="match status" value="1"/>
</dbReference>
<dbReference type="PANTHER" id="PTHR42923:SF17">
    <property type="entry name" value="AMINE OXIDASE DOMAIN-CONTAINING PROTEIN"/>
    <property type="match status" value="1"/>
</dbReference>
<dbReference type="Proteomes" id="UP000011134">
    <property type="component" value="Unassembled WGS sequence"/>
</dbReference>
<feature type="region of interest" description="Disordered" evidence="1">
    <location>
        <begin position="427"/>
        <end position="457"/>
    </location>
</feature>
<feature type="domain" description="Amine oxidase" evidence="2">
    <location>
        <begin position="10"/>
        <end position="264"/>
    </location>
</feature>
<organism evidence="3 4">
    <name type="scientific">Photobacterium marinum</name>
    <dbReference type="NCBI Taxonomy" id="1056511"/>
    <lineage>
        <taxon>Bacteria</taxon>
        <taxon>Pseudomonadati</taxon>
        <taxon>Pseudomonadota</taxon>
        <taxon>Gammaproteobacteria</taxon>
        <taxon>Vibrionales</taxon>
        <taxon>Vibrionaceae</taxon>
        <taxon>Photobacterium</taxon>
    </lineage>
</organism>
<proteinExistence type="predicted"/>
<dbReference type="Gene3D" id="1.10.405.20">
    <property type="match status" value="1"/>
</dbReference>
<dbReference type="AlphaFoldDB" id="L8JAA0"/>
<comment type="caution">
    <text evidence="3">The sequence shown here is derived from an EMBL/GenBank/DDBJ whole genome shotgun (WGS) entry which is preliminary data.</text>
</comment>
<dbReference type="OrthoDB" id="20837at2"/>
<dbReference type="Pfam" id="PF01593">
    <property type="entry name" value="Amino_oxidase"/>
    <property type="match status" value="1"/>
</dbReference>
<evidence type="ECO:0000256" key="1">
    <source>
        <dbReference type="SAM" id="MobiDB-lite"/>
    </source>
</evidence>
<evidence type="ECO:0000313" key="4">
    <source>
        <dbReference type="Proteomes" id="UP000011134"/>
    </source>
</evidence>
<dbReference type="PATRIC" id="fig|1056511.3.peg.2293"/>
<accession>L8JAA0</accession>
<sequence length="457" mass="51857">MKIAIIGSGISGLTCAWHLHRQHDITVYEANGYIGGHTATVDVDVACGSYAIDTGFIVFNDRTYPNFEMLLAEIGIVGQPTEMSFSVHNDVSGLEYNGHSLSSMFAQKRNLLNPSFYHFIFEILRFNKLAREIEIDNKSQLMLGEFLNHNNFSDYFCQNYILPMGAAIWSSTLSDMRAFPLEFFISFFRNHGLLEVMNRPQWFVIPGGSREYVKRLIVPFAEKIRLNSPVHRVLRDESGVIVESARGKEKYDHVIFASHSDQSLNMLGDATADEQRILGAMTYQDNEVVLHTDTRLLPQSRAAWASWNYHLGPEMVNGQHRDTRLASLTYNMNILQGIEAPETFCVTLNQTSAIDPDKVLKRFVYAHPVFTTESMAAQRARSEINGKQNTWFCGAYWYNGFHEDGVRSALDVVDAINAHHVVAGKNTRKAESDLVSQQSQHPRQAVTEQKSREQEYE</sequence>
<dbReference type="InterPro" id="IPR050464">
    <property type="entry name" value="Zeta_carotene_desat/Oxidored"/>
</dbReference>
<evidence type="ECO:0000313" key="3">
    <source>
        <dbReference type="EMBL" id="ELR65716.1"/>
    </source>
</evidence>
<gene>
    <name evidence="3" type="ORF">C942_00801</name>
</gene>
<dbReference type="InterPro" id="IPR002937">
    <property type="entry name" value="Amino_oxidase"/>
</dbReference>
<dbReference type="SUPFAM" id="SSF51905">
    <property type="entry name" value="FAD/NAD(P)-binding domain"/>
    <property type="match status" value="1"/>
</dbReference>
<dbReference type="Gene3D" id="3.30.70.1990">
    <property type="match status" value="1"/>
</dbReference>
<dbReference type="InterPro" id="IPR036188">
    <property type="entry name" value="FAD/NAD-bd_sf"/>
</dbReference>
<keyword evidence="4" id="KW-1185">Reference proteome</keyword>
<dbReference type="EMBL" id="AMZO01000016">
    <property type="protein sequence ID" value="ELR65716.1"/>
    <property type="molecule type" value="Genomic_DNA"/>
</dbReference>
<reference evidence="3 4" key="1">
    <citation type="submission" date="2012-12" db="EMBL/GenBank/DDBJ databases">
        <title>Genome Assembly of Photobacterium sp. AK15.</title>
        <authorList>
            <person name="Khatri I."/>
            <person name="Vaidya B."/>
            <person name="Srinivas T.N.R."/>
            <person name="Subramanian S."/>
            <person name="Pinnaka A."/>
        </authorList>
    </citation>
    <scope>NUCLEOTIDE SEQUENCE [LARGE SCALE GENOMIC DNA]</scope>
    <source>
        <strain evidence="3 4">AK15</strain>
    </source>
</reference>
<evidence type="ECO:0000259" key="2">
    <source>
        <dbReference type="Pfam" id="PF01593"/>
    </source>
</evidence>
<feature type="compositionally biased region" description="Polar residues" evidence="1">
    <location>
        <begin position="434"/>
        <end position="448"/>
    </location>
</feature>
<dbReference type="GO" id="GO:0016491">
    <property type="term" value="F:oxidoreductase activity"/>
    <property type="evidence" value="ECO:0007669"/>
    <property type="project" value="InterPro"/>
</dbReference>
<dbReference type="RefSeq" id="WP_007465692.1">
    <property type="nucleotide sequence ID" value="NZ_AMZO01000016.1"/>
</dbReference>
<protein>
    <submittedName>
        <fullName evidence="3">Amine oxidase, flavin-containing</fullName>
    </submittedName>
</protein>
<dbReference type="PANTHER" id="PTHR42923">
    <property type="entry name" value="PROTOPORPHYRINOGEN OXIDASE"/>
    <property type="match status" value="1"/>
</dbReference>